<sequence length="623" mass="68922">MSGFESLGITPSLAHCCTSLQWKSPMPIQASAIPPALKGNDIIGTSETGSGKTGAFLLPILQNWLSLGRPKGFALILAPTRELSLQIAETAEDIMSNFMEDSGQEKNPLVVFRLIGGESAVDQAIALAWCRHHFIVATPGRLAEHIKQSDGFARHHLSTIKHLVLDEADRMLSLEFADDLDLLLNLFQRPGVAKASKTFLSKLANVLAETNPEEKEKEPTIGMKNTKFPHPQTYLFTATMSKDIRNLRRVALRKDAVLCSASMATSMNDHSSSNKPQSINVDLPAGLSHYCLPVRRSDKLAVLDWILESTKGEVDNQTIVFCSRCHEAKFVAGCLMERGYRALALTGRMKQPVRKRVLAEFVAGKVNVLVATDVAGRGLDLPLVSLVVNYGVPLTVKSYRHRVGRTARAGRSGTAVTIVTRDDGKEYLELESKLLPPLPGSEERRSLSRWPHPIPPEKSKKSKGGEIVGMEKRRRLVGEAWTRAAKVMREEAAKKAMERHAEGNSSDSSEAEIDGIVNDDFDDLETEDLSKQHWASGAAGIAAYREAKRRMKLQKMAKLRDRESDGEGAEDGYEEKMSDDSEDDEERGNLRFDQPIKERRAKKRKAMVASVKDKKKKQMSGAF</sequence>
<feature type="region of interest" description="Disordered" evidence="6">
    <location>
        <begin position="492"/>
        <end position="512"/>
    </location>
</feature>
<proteinExistence type="inferred from homology"/>
<keyword evidence="10" id="KW-1185">Reference proteome</keyword>
<dbReference type="InterPro" id="IPR014001">
    <property type="entry name" value="Helicase_ATP-bd"/>
</dbReference>
<evidence type="ECO:0000256" key="4">
    <source>
        <dbReference type="ARBA" id="ARBA00022840"/>
    </source>
</evidence>
<dbReference type="EMBL" id="UZAE01013094">
    <property type="protein sequence ID" value="VDO08180.1"/>
    <property type="molecule type" value="Genomic_DNA"/>
</dbReference>
<gene>
    <name evidence="9" type="ORF">HNAJ_LOCUS10531</name>
</gene>
<evidence type="ECO:0000256" key="6">
    <source>
        <dbReference type="SAM" id="MobiDB-lite"/>
    </source>
</evidence>
<dbReference type="OrthoDB" id="10261904at2759"/>
<dbReference type="PROSITE" id="PS00039">
    <property type="entry name" value="DEAD_ATP_HELICASE"/>
    <property type="match status" value="1"/>
</dbReference>
<keyword evidence="4 5" id="KW-0067">ATP-binding</keyword>
<evidence type="ECO:0000313" key="9">
    <source>
        <dbReference type="EMBL" id="VDO08180.1"/>
    </source>
</evidence>
<dbReference type="Pfam" id="PF00271">
    <property type="entry name" value="Helicase_C"/>
    <property type="match status" value="1"/>
</dbReference>
<dbReference type="GO" id="GO:0005524">
    <property type="term" value="F:ATP binding"/>
    <property type="evidence" value="ECO:0007669"/>
    <property type="project" value="UniProtKB-KW"/>
</dbReference>
<dbReference type="CDD" id="cd18787">
    <property type="entry name" value="SF2_C_DEAD"/>
    <property type="match status" value="1"/>
</dbReference>
<feature type="domain" description="Helicase ATP-binding" evidence="7">
    <location>
        <begin position="33"/>
        <end position="258"/>
    </location>
</feature>
<dbReference type="GO" id="GO:0016787">
    <property type="term" value="F:hydrolase activity"/>
    <property type="evidence" value="ECO:0007669"/>
    <property type="project" value="UniProtKB-KW"/>
</dbReference>
<evidence type="ECO:0000313" key="11">
    <source>
        <dbReference type="WBParaSite" id="HNAJ_0001053601-mRNA-1"/>
    </source>
</evidence>
<reference evidence="9 10" key="2">
    <citation type="submission" date="2018-11" db="EMBL/GenBank/DDBJ databases">
        <authorList>
            <consortium name="Pathogen Informatics"/>
        </authorList>
    </citation>
    <scope>NUCLEOTIDE SEQUENCE [LARGE SCALE GENOMIC DNA]</scope>
</reference>
<feature type="region of interest" description="Disordered" evidence="6">
    <location>
        <begin position="438"/>
        <end position="464"/>
    </location>
</feature>
<evidence type="ECO:0000256" key="1">
    <source>
        <dbReference type="ARBA" id="ARBA00022741"/>
    </source>
</evidence>
<evidence type="ECO:0000313" key="10">
    <source>
        <dbReference type="Proteomes" id="UP000278807"/>
    </source>
</evidence>
<dbReference type="PROSITE" id="PS51192">
    <property type="entry name" value="HELICASE_ATP_BIND_1"/>
    <property type="match status" value="1"/>
</dbReference>
<dbReference type="SMART" id="SM00490">
    <property type="entry name" value="HELICc"/>
    <property type="match status" value="1"/>
</dbReference>
<dbReference type="GO" id="GO:0003676">
    <property type="term" value="F:nucleic acid binding"/>
    <property type="evidence" value="ECO:0007669"/>
    <property type="project" value="InterPro"/>
</dbReference>
<dbReference type="SMART" id="SM00487">
    <property type="entry name" value="DEXDc"/>
    <property type="match status" value="1"/>
</dbReference>
<name>A0A0R3TSC1_RODNA</name>
<dbReference type="InterPro" id="IPR001650">
    <property type="entry name" value="Helicase_C-like"/>
</dbReference>
<evidence type="ECO:0000256" key="3">
    <source>
        <dbReference type="ARBA" id="ARBA00022806"/>
    </source>
</evidence>
<dbReference type="PROSITE" id="PS51194">
    <property type="entry name" value="HELICASE_CTER"/>
    <property type="match status" value="1"/>
</dbReference>
<dbReference type="SUPFAM" id="SSF52540">
    <property type="entry name" value="P-loop containing nucleoside triphosphate hydrolases"/>
    <property type="match status" value="1"/>
</dbReference>
<dbReference type="STRING" id="102285.A0A0R3TSC1"/>
<dbReference type="GO" id="GO:0003724">
    <property type="term" value="F:RNA helicase activity"/>
    <property type="evidence" value="ECO:0007669"/>
    <property type="project" value="TreeGrafter"/>
</dbReference>
<dbReference type="Gene3D" id="3.40.50.300">
    <property type="entry name" value="P-loop containing nucleotide triphosphate hydrolases"/>
    <property type="match status" value="2"/>
</dbReference>
<evidence type="ECO:0000256" key="2">
    <source>
        <dbReference type="ARBA" id="ARBA00022801"/>
    </source>
</evidence>
<feature type="compositionally biased region" description="Basic residues" evidence="6">
    <location>
        <begin position="613"/>
        <end position="623"/>
    </location>
</feature>
<dbReference type="AlphaFoldDB" id="A0A0R3TSC1"/>
<dbReference type="InterPro" id="IPR027417">
    <property type="entry name" value="P-loop_NTPase"/>
</dbReference>
<feature type="region of interest" description="Disordered" evidence="6">
    <location>
        <begin position="552"/>
        <end position="623"/>
    </location>
</feature>
<dbReference type="PANTHER" id="PTHR47959">
    <property type="entry name" value="ATP-DEPENDENT RNA HELICASE RHLE-RELATED"/>
    <property type="match status" value="1"/>
</dbReference>
<keyword evidence="1 5" id="KW-0547">Nucleotide-binding</keyword>
<accession>A0A0R3TSC1</accession>
<dbReference type="PANTHER" id="PTHR47959:SF24">
    <property type="entry name" value="ATP-DEPENDENT RNA HELICASE"/>
    <property type="match status" value="1"/>
</dbReference>
<dbReference type="InterPro" id="IPR050079">
    <property type="entry name" value="DEAD_box_RNA_helicase"/>
</dbReference>
<dbReference type="Proteomes" id="UP000278807">
    <property type="component" value="Unassembled WGS sequence"/>
</dbReference>
<dbReference type="GO" id="GO:0005829">
    <property type="term" value="C:cytosol"/>
    <property type="evidence" value="ECO:0007669"/>
    <property type="project" value="TreeGrafter"/>
</dbReference>
<protein>
    <submittedName>
        <fullName evidence="11">RNA helicase</fullName>
    </submittedName>
</protein>
<dbReference type="InterPro" id="IPR011545">
    <property type="entry name" value="DEAD/DEAH_box_helicase_dom"/>
</dbReference>
<feature type="compositionally biased region" description="Basic and acidic residues" evidence="6">
    <location>
        <begin position="492"/>
        <end position="502"/>
    </location>
</feature>
<keyword evidence="2 5" id="KW-0378">Hydrolase</keyword>
<keyword evidence="3 5" id="KW-0347">Helicase</keyword>
<evidence type="ECO:0000256" key="5">
    <source>
        <dbReference type="RuleBase" id="RU000492"/>
    </source>
</evidence>
<feature type="domain" description="Helicase C-terminal" evidence="8">
    <location>
        <begin position="302"/>
        <end position="462"/>
    </location>
</feature>
<evidence type="ECO:0000259" key="7">
    <source>
        <dbReference type="PROSITE" id="PS51192"/>
    </source>
</evidence>
<dbReference type="InterPro" id="IPR000629">
    <property type="entry name" value="RNA-helicase_DEAD-box_CS"/>
</dbReference>
<organism evidence="11">
    <name type="scientific">Rodentolepis nana</name>
    <name type="common">Dwarf tapeworm</name>
    <name type="synonym">Hymenolepis nana</name>
    <dbReference type="NCBI Taxonomy" id="102285"/>
    <lineage>
        <taxon>Eukaryota</taxon>
        <taxon>Metazoa</taxon>
        <taxon>Spiralia</taxon>
        <taxon>Lophotrochozoa</taxon>
        <taxon>Platyhelminthes</taxon>
        <taxon>Cestoda</taxon>
        <taxon>Eucestoda</taxon>
        <taxon>Cyclophyllidea</taxon>
        <taxon>Hymenolepididae</taxon>
        <taxon>Rodentolepis</taxon>
    </lineage>
</organism>
<feature type="compositionally biased region" description="Basic and acidic residues" evidence="6">
    <location>
        <begin position="587"/>
        <end position="598"/>
    </location>
</feature>
<dbReference type="WBParaSite" id="HNAJ_0001053601-mRNA-1">
    <property type="protein sequence ID" value="HNAJ_0001053601-mRNA-1"/>
    <property type="gene ID" value="HNAJ_0001053601"/>
</dbReference>
<reference evidence="11" key="1">
    <citation type="submission" date="2017-02" db="UniProtKB">
        <authorList>
            <consortium name="WormBaseParasite"/>
        </authorList>
    </citation>
    <scope>IDENTIFICATION</scope>
</reference>
<evidence type="ECO:0000259" key="8">
    <source>
        <dbReference type="PROSITE" id="PS51194"/>
    </source>
</evidence>
<dbReference type="Pfam" id="PF00270">
    <property type="entry name" value="DEAD"/>
    <property type="match status" value="1"/>
</dbReference>
<comment type="similarity">
    <text evidence="5">Belongs to the DEAD box helicase family.</text>
</comment>